<dbReference type="Proteomes" id="UP000735302">
    <property type="component" value="Unassembled WGS sequence"/>
</dbReference>
<feature type="region of interest" description="Disordered" evidence="1">
    <location>
        <begin position="1"/>
        <end position="38"/>
    </location>
</feature>
<comment type="caution">
    <text evidence="2">The sequence shown here is derived from an EMBL/GenBank/DDBJ whole genome shotgun (WGS) entry which is preliminary data.</text>
</comment>
<evidence type="ECO:0000313" key="3">
    <source>
        <dbReference type="Proteomes" id="UP000735302"/>
    </source>
</evidence>
<organism evidence="2 3">
    <name type="scientific">Plakobranchus ocellatus</name>
    <dbReference type="NCBI Taxonomy" id="259542"/>
    <lineage>
        <taxon>Eukaryota</taxon>
        <taxon>Metazoa</taxon>
        <taxon>Spiralia</taxon>
        <taxon>Lophotrochozoa</taxon>
        <taxon>Mollusca</taxon>
        <taxon>Gastropoda</taxon>
        <taxon>Heterobranchia</taxon>
        <taxon>Euthyneura</taxon>
        <taxon>Panpulmonata</taxon>
        <taxon>Sacoglossa</taxon>
        <taxon>Placobranchoidea</taxon>
        <taxon>Plakobranchidae</taxon>
        <taxon>Plakobranchus</taxon>
    </lineage>
</organism>
<name>A0AAV4CUP4_9GAST</name>
<dbReference type="AlphaFoldDB" id="A0AAV4CUP4"/>
<accession>A0AAV4CUP4</accession>
<feature type="compositionally biased region" description="Polar residues" evidence="1">
    <location>
        <begin position="1"/>
        <end position="10"/>
    </location>
</feature>
<keyword evidence="3" id="KW-1185">Reference proteome</keyword>
<sequence>MASNYQQKNISRGCRKEPQTTNRRKLIQDAGSSLRLPTEGYQSRVPVGASNYQQKNISPGCRKVSVQGAGRGLKLSTEAYQCREPVVASNYQQKKTVQGASNGLKLPTEEYQFRAQVMASNYQQKDIILADPRIPGQCATTRPTCGDSALAPSYPEVEEWIPDTDEEWAATNEEDDPEPNHQERSRFTSWTEPGRVHTGGSSSCFQLHVWKHCSTPSRLRLSSCRSFGASLYVLHSGLMSGALVDKGNEGCRYVTTHNSTDCCRANHEASLVTQIIRPTCSWIEHNNCDTQPVSSAITSRVASSVGFPLLCYEHGLQARTRDVRKETGKET</sequence>
<protein>
    <submittedName>
        <fullName evidence="2">Uncharacterized protein</fullName>
    </submittedName>
</protein>
<dbReference type="EMBL" id="BLXT01006999">
    <property type="protein sequence ID" value="GFO35637.1"/>
    <property type="molecule type" value="Genomic_DNA"/>
</dbReference>
<gene>
    <name evidence="2" type="ORF">PoB_006214200</name>
</gene>
<reference evidence="2 3" key="1">
    <citation type="journal article" date="2021" name="Elife">
        <title>Chloroplast acquisition without the gene transfer in kleptoplastic sea slugs, Plakobranchus ocellatus.</title>
        <authorList>
            <person name="Maeda T."/>
            <person name="Takahashi S."/>
            <person name="Yoshida T."/>
            <person name="Shimamura S."/>
            <person name="Takaki Y."/>
            <person name="Nagai Y."/>
            <person name="Toyoda A."/>
            <person name="Suzuki Y."/>
            <person name="Arimoto A."/>
            <person name="Ishii H."/>
            <person name="Satoh N."/>
            <person name="Nishiyama T."/>
            <person name="Hasebe M."/>
            <person name="Maruyama T."/>
            <person name="Minagawa J."/>
            <person name="Obokata J."/>
            <person name="Shigenobu S."/>
        </authorList>
    </citation>
    <scope>NUCLEOTIDE SEQUENCE [LARGE SCALE GENOMIC DNA]</scope>
</reference>
<evidence type="ECO:0000256" key="1">
    <source>
        <dbReference type="SAM" id="MobiDB-lite"/>
    </source>
</evidence>
<feature type="region of interest" description="Disordered" evidence="1">
    <location>
        <begin position="170"/>
        <end position="192"/>
    </location>
</feature>
<evidence type="ECO:0000313" key="2">
    <source>
        <dbReference type="EMBL" id="GFO35637.1"/>
    </source>
</evidence>
<proteinExistence type="predicted"/>